<name>A0A1T4XYN4_9FIRM</name>
<protein>
    <submittedName>
        <fullName evidence="9">Site-specific recombinase XerD</fullName>
    </submittedName>
</protein>
<dbReference type="Pfam" id="PF00589">
    <property type="entry name" value="Phage_integrase"/>
    <property type="match status" value="1"/>
</dbReference>
<keyword evidence="5" id="KW-0233">DNA recombination</keyword>
<reference evidence="9 10" key="1">
    <citation type="submission" date="2017-02" db="EMBL/GenBank/DDBJ databases">
        <authorList>
            <person name="Peterson S.W."/>
        </authorList>
    </citation>
    <scope>NUCLEOTIDE SEQUENCE [LARGE SCALE GENOMIC DNA]</scope>
    <source>
        <strain evidence="9 10">ATCC 27749</strain>
    </source>
</reference>
<dbReference type="SUPFAM" id="SSF56349">
    <property type="entry name" value="DNA breaking-rejoining enzymes"/>
    <property type="match status" value="1"/>
</dbReference>
<gene>
    <name evidence="9" type="ORF">SAMN02745178_02529</name>
</gene>
<keyword evidence="10" id="KW-1185">Reference proteome</keyword>
<evidence type="ECO:0000313" key="9">
    <source>
        <dbReference type="EMBL" id="SKA94672.1"/>
    </source>
</evidence>
<dbReference type="AlphaFoldDB" id="A0A1T4XYN4"/>
<evidence type="ECO:0000259" key="7">
    <source>
        <dbReference type="PROSITE" id="PS51898"/>
    </source>
</evidence>
<evidence type="ECO:0000313" key="10">
    <source>
        <dbReference type="Proteomes" id="UP000190286"/>
    </source>
</evidence>
<keyword evidence="3" id="KW-0229">DNA integration</keyword>
<dbReference type="InterPro" id="IPR004107">
    <property type="entry name" value="Integrase_SAM-like_N"/>
</dbReference>
<comment type="function">
    <text evidence="1">Site-specific tyrosine recombinase, which acts by catalyzing the cutting and rejoining of the recombining DNA molecules.</text>
</comment>
<dbReference type="Gene3D" id="1.10.443.10">
    <property type="entry name" value="Intergrase catalytic core"/>
    <property type="match status" value="1"/>
</dbReference>
<dbReference type="InterPro" id="IPR050090">
    <property type="entry name" value="Tyrosine_recombinase_XerCD"/>
</dbReference>
<dbReference type="GO" id="GO:0015074">
    <property type="term" value="P:DNA integration"/>
    <property type="evidence" value="ECO:0007669"/>
    <property type="project" value="UniProtKB-KW"/>
</dbReference>
<evidence type="ECO:0000256" key="2">
    <source>
        <dbReference type="ARBA" id="ARBA00008857"/>
    </source>
</evidence>
<accession>A0A1T4XYN4</accession>
<keyword evidence="4 6" id="KW-0238">DNA-binding</keyword>
<evidence type="ECO:0000256" key="4">
    <source>
        <dbReference type="ARBA" id="ARBA00023125"/>
    </source>
</evidence>
<dbReference type="Pfam" id="PF02899">
    <property type="entry name" value="Phage_int_SAM_1"/>
    <property type="match status" value="1"/>
</dbReference>
<dbReference type="InterPro" id="IPR010998">
    <property type="entry name" value="Integrase_recombinase_N"/>
</dbReference>
<evidence type="ECO:0000259" key="8">
    <source>
        <dbReference type="PROSITE" id="PS51900"/>
    </source>
</evidence>
<dbReference type="RefSeq" id="WP_159447043.1">
    <property type="nucleotide sequence ID" value="NZ_FUYF01000022.1"/>
</dbReference>
<dbReference type="OrthoDB" id="9801717at2"/>
<evidence type="ECO:0000256" key="3">
    <source>
        <dbReference type="ARBA" id="ARBA00022908"/>
    </source>
</evidence>
<dbReference type="InterPro" id="IPR002104">
    <property type="entry name" value="Integrase_catalytic"/>
</dbReference>
<dbReference type="PROSITE" id="PS51900">
    <property type="entry name" value="CB"/>
    <property type="match status" value="1"/>
</dbReference>
<evidence type="ECO:0000256" key="1">
    <source>
        <dbReference type="ARBA" id="ARBA00003283"/>
    </source>
</evidence>
<dbReference type="GO" id="GO:0003677">
    <property type="term" value="F:DNA binding"/>
    <property type="evidence" value="ECO:0007669"/>
    <property type="project" value="UniProtKB-UniRule"/>
</dbReference>
<feature type="domain" description="Tyr recombinase" evidence="7">
    <location>
        <begin position="122"/>
        <end position="310"/>
    </location>
</feature>
<dbReference type="Gene3D" id="1.10.150.130">
    <property type="match status" value="1"/>
</dbReference>
<dbReference type="InterPro" id="IPR044068">
    <property type="entry name" value="CB"/>
</dbReference>
<dbReference type="Proteomes" id="UP000190286">
    <property type="component" value="Unassembled WGS sequence"/>
</dbReference>
<feature type="domain" description="Core-binding (CB)" evidence="8">
    <location>
        <begin position="6"/>
        <end position="98"/>
    </location>
</feature>
<dbReference type="STRING" id="745368.SAMN02745178_02529"/>
<dbReference type="PANTHER" id="PTHR30349:SF81">
    <property type="entry name" value="TYROSINE RECOMBINASE XERC"/>
    <property type="match status" value="1"/>
</dbReference>
<sequence length="337" mass="38804">MRNRCSYAGLVSAYFSVYLAGTKNVSTNTIYSYRDTFVIFHGYLEKYCGLKLEKMLFNDLSRELILEFLQYLETERKYSISSRNQRLAALKSFAKYVQIECPDEMILCQRILSIDSKKAAKPTVQYLSNQQTDILMEQPDISTPKGRRDLAMILLLYDSAARVQELCDLRICDIRIDSLPVVHLLGKGRKSRDVPLTKPCAQVLRQYICENHLDIPERRNDQLFTNPQGKKLTRSGVSYVLAKYIHKANTAVDSFFPQITPHCLRHSKAMHLVEAGKNLIYIRDFLGHESIETTQVYAKANPEARRKALETMDTRMNTPAMPDWNDDPDLKAFLKTL</sequence>
<comment type="similarity">
    <text evidence="2">Belongs to the 'phage' integrase family.</text>
</comment>
<evidence type="ECO:0000256" key="6">
    <source>
        <dbReference type="PROSITE-ProRule" id="PRU01248"/>
    </source>
</evidence>
<proteinExistence type="inferred from homology"/>
<dbReference type="InterPro" id="IPR011010">
    <property type="entry name" value="DNA_brk_join_enz"/>
</dbReference>
<dbReference type="GeneID" id="93338964"/>
<dbReference type="PROSITE" id="PS51898">
    <property type="entry name" value="TYR_RECOMBINASE"/>
    <property type="match status" value="1"/>
</dbReference>
<dbReference type="PANTHER" id="PTHR30349">
    <property type="entry name" value="PHAGE INTEGRASE-RELATED"/>
    <property type="match status" value="1"/>
</dbReference>
<dbReference type="InterPro" id="IPR013762">
    <property type="entry name" value="Integrase-like_cat_sf"/>
</dbReference>
<dbReference type="GO" id="GO:0006310">
    <property type="term" value="P:DNA recombination"/>
    <property type="evidence" value="ECO:0007669"/>
    <property type="project" value="UniProtKB-KW"/>
</dbReference>
<organism evidence="9 10">
    <name type="scientific">Gemmiger formicilis</name>
    <dbReference type="NCBI Taxonomy" id="745368"/>
    <lineage>
        <taxon>Bacteria</taxon>
        <taxon>Bacillati</taxon>
        <taxon>Bacillota</taxon>
        <taxon>Clostridia</taxon>
        <taxon>Eubacteriales</taxon>
        <taxon>Gemmiger</taxon>
    </lineage>
</organism>
<evidence type="ECO:0000256" key="5">
    <source>
        <dbReference type="ARBA" id="ARBA00023172"/>
    </source>
</evidence>
<dbReference type="EMBL" id="FUYF01000022">
    <property type="protein sequence ID" value="SKA94672.1"/>
    <property type="molecule type" value="Genomic_DNA"/>
</dbReference>